<dbReference type="OrthoDB" id="3579012at2"/>
<name>A0A516X0A4_9ACTN</name>
<feature type="region of interest" description="Disordered" evidence="1">
    <location>
        <begin position="316"/>
        <end position="338"/>
    </location>
</feature>
<dbReference type="EMBL" id="CP041765">
    <property type="protein sequence ID" value="QDQ96529.1"/>
    <property type="molecule type" value="Genomic_DNA"/>
</dbReference>
<organism evidence="2 3">
    <name type="scientific">Tomitella fengzijianii</name>
    <dbReference type="NCBI Taxonomy" id="2597660"/>
    <lineage>
        <taxon>Bacteria</taxon>
        <taxon>Bacillati</taxon>
        <taxon>Actinomycetota</taxon>
        <taxon>Actinomycetes</taxon>
        <taxon>Mycobacteriales</taxon>
        <taxon>Tomitella</taxon>
    </lineage>
</organism>
<reference evidence="2 3" key="2">
    <citation type="submission" date="2019-07" db="EMBL/GenBank/DDBJ databases">
        <authorList>
            <person name="Huang Y."/>
        </authorList>
    </citation>
    <scope>NUCLEOTIDE SEQUENCE [LARGE SCALE GENOMIC DNA]</scope>
    <source>
        <strain evidence="2 3">HY188</strain>
    </source>
</reference>
<accession>A0A516X0A4</accession>
<sequence>MIDPFDPFNIGWQRRLRDVERVIDTGVGMGLGVSRSLFGSDIGSALINPMGGSGGVPLTPAQFLQNAMRTVADQFLHKRVRMQAGNGTLTLTPTELDTEVDSLGLARGQFARIRATAAGLHWVGNPAEPPAGQAPRPGLQVHVEHAEVDCRDIQLRTAYSPALEFGTIEVELRLSAHELRRLVRTQLPDLTVDIDADGVMRASWSRAQRLGHVIVAPRVHDGDLQFAPTELRVSRMALSSRPRVRGKTRQIPGLRVRTLTVPELPWNLRLTEVETGPRTLVLRGQSDRSEGRISTVPLSELTGLIRAALRYAGRGVAADGGDGGEAEDAGNAPRPARM</sequence>
<evidence type="ECO:0000313" key="3">
    <source>
        <dbReference type="Proteomes" id="UP000317344"/>
    </source>
</evidence>
<protein>
    <submittedName>
        <fullName evidence="2">Uncharacterized protein</fullName>
    </submittedName>
</protein>
<dbReference type="Proteomes" id="UP000317344">
    <property type="component" value="Chromosome"/>
</dbReference>
<gene>
    <name evidence="2" type="ORF">FO059_03220</name>
</gene>
<dbReference type="KEGG" id="toy:FO059_03220"/>
<dbReference type="Pfam" id="PF11209">
    <property type="entry name" value="LmeA"/>
    <property type="match status" value="1"/>
</dbReference>
<reference evidence="2 3" key="1">
    <citation type="submission" date="2019-07" db="EMBL/GenBank/DDBJ databases">
        <title>Tomitella cavernea sp. nov., an actinomycete isolated from soil.</title>
        <authorList>
            <person name="Cheng J."/>
        </authorList>
    </citation>
    <scope>NUCLEOTIDE SEQUENCE [LARGE SCALE GENOMIC DNA]</scope>
    <source>
        <strain evidence="2 3">HY188</strain>
    </source>
</reference>
<dbReference type="RefSeq" id="WP_143906307.1">
    <property type="nucleotide sequence ID" value="NZ_CP041765.1"/>
</dbReference>
<keyword evidence="3" id="KW-1185">Reference proteome</keyword>
<evidence type="ECO:0000313" key="2">
    <source>
        <dbReference type="EMBL" id="QDQ96529.1"/>
    </source>
</evidence>
<evidence type="ECO:0000256" key="1">
    <source>
        <dbReference type="SAM" id="MobiDB-lite"/>
    </source>
</evidence>
<proteinExistence type="predicted"/>
<dbReference type="AlphaFoldDB" id="A0A516X0A4"/>
<dbReference type="InterPro" id="IPR021373">
    <property type="entry name" value="DUF2993"/>
</dbReference>